<dbReference type="SUPFAM" id="SSF110857">
    <property type="entry name" value="Gamma-glutamyl cyclotransferase-like"/>
    <property type="match status" value="1"/>
</dbReference>
<protein>
    <submittedName>
        <fullName evidence="2">Uncharacterized conserved protein YtfP, gamma-glutamylcyclotransferase (GGCT)/AIG2-like family</fullName>
    </submittedName>
</protein>
<dbReference type="AlphaFoldDB" id="A0A1M5NGB0"/>
<dbReference type="Gene3D" id="3.10.490.10">
    <property type="entry name" value="Gamma-glutamyl cyclotransferase-like"/>
    <property type="match status" value="1"/>
</dbReference>
<dbReference type="CDD" id="cd06661">
    <property type="entry name" value="GGCT_like"/>
    <property type="match status" value="1"/>
</dbReference>
<dbReference type="OrthoDB" id="5070127at2"/>
<dbReference type="RefSeq" id="WP_073324191.1">
    <property type="nucleotide sequence ID" value="NZ_FQWD01000005.1"/>
</dbReference>
<accession>A0A1M5NGB0</accession>
<name>A0A1M5NGB0_9ALTE</name>
<proteinExistence type="predicted"/>
<evidence type="ECO:0000259" key="1">
    <source>
        <dbReference type="Pfam" id="PF06094"/>
    </source>
</evidence>
<organism evidence="2 3">
    <name type="scientific">Marisediminitalea aggregata</name>
    <dbReference type="NCBI Taxonomy" id="634436"/>
    <lineage>
        <taxon>Bacteria</taxon>
        <taxon>Pseudomonadati</taxon>
        <taxon>Pseudomonadota</taxon>
        <taxon>Gammaproteobacteria</taxon>
        <taxon>Alteromonadales</taxon>
        <taxon>Alteromonadaceae</taxon>
        <taxon>Marisediminitalea</taxon>
    </lineage>
</organism>
<dbReference type="EMBL" id="FQWD01000005">
    <property type="protein sequence ID" value="SHG88548.1"/>
    <property type="molecule type" value="Genomic_DNA"/>
</dbReference>
<dbReference type="InterPro" id="IPR013024">
    <property type="entry name" value="GGCT-like"/>
</dbReference>
<dbReference type="InterPro" id="IPR009288">
    <property type="entry name" value="AIG2-like_dom"/>
</dbReference>
<sequence length="112" mass="12215">MKPTTAHLFVYGTLRSGYPNQHVLDAIGGTRQAATVYGELVESGWGAAMGCPGLVLNDDGKAIPGEVFSSANLDKHWDELDRFEGEEYLRVEAEVSLADNTSLLVWLYVLKA</sequence>
<gene>
    <name evidence="2" type="ORF">SAMN05216361_3223</name>
</gene>
<dbReference type="GO" id="GO:0016740">
    <property type="term" value="F:transferase activity"/>
    <property type="evidence" value="ECO:0007669"/>
    <property type="project" value="UniProtKB-KW"/>
</dbReference>
<dbReference type="InterPro" id="IPR036568">
    <property type="entry name" value="GGCT-like_sf"/>
</dbReference>
<dbReference type="Pfam" id="PF06094">
    <property type="entry name" value="GGACT"/>
    <property type="match status" value="1"/>
</dbReference>
<dbReference type="Proteomes" id="UP000184520">
    <property type="component" value="Unassembled WGS sequence"/>
</dbReference>
<evidence type="ECO:0000313" key="2">
    <source>
        <dbReference type="EMBL" id="SHG88548.1"/>
    </source>
</evidence>
<keyword evidence="2" id="KW-0808">Transferase</keyword>
<feature type="domain" description="Gamma-glutamylcyclotransferase AIG2-like" evidence="1">
    <location>
        <begin position="8"/>
        <end position="110"/>
    </location>
</feature>
<evidence type="ECO:0000313" key="3">
    <source>
        <dbReference type="Proteomes" id="UP000184520"/>
    </source>
</evidence>
<keyword evidence="3" id="KW-1185">Reference proteome</keyword>
<dbReference type="STRING" id="634436.SAMN05216361_3223"/>
<reference evidence="3" key="1">
    <citation type="submission" date="2016-11" db="EMBL/GenBank/DDBJ databases">
        <authorList>
            <person name="Varghese N."/>
            <person name="Submissions S."/>
        </authorList>
    </citation>
    <scope>NUCLEOTIDE SEQUENCE [LARGE SCALE GENOMIC DNA]</scope>
    <source>
        <strain evidence="3">CGMCC 1.8995</strain>
    </source>
</reference>